<organism evidence="1 2">
    <name type="scientific">Alligator mississippiensis</name>
    <name type="common">American alligator</name>
    <dbReference type="NCBI Taxonomy" id="8496"/>
    <lineage>
        <taxon>Eukaryota</taxon>
        <taxon>Metazoa</taxon>
        <taxon>Chordata</taxon>
        <taxon>Craniata</taxon>
        <taxon>Vertebrata</taxon>
        <taxon>Euteleostomi</taxon>
        <taxon>Archelosauria</taxon>
        <taxon>Archosauria</taxon>
        <taxon>Crocodylia</taxon>
        <taxon>Alligatoridae</taxon>
        <taxon>Alligatorinae</taxon>
        <taxon>Alligator</taxon>
    </lineage>
</organism>
<sequence length="100" mass="11238">MPKTSTPLLHLRGTWKQEEEVTRNPAEPCCWTANPRKPWGQEEEEATSESWLATLLAVQAAVFCGTKCQQVTSHASLVPYCDITVLNMEQNLTPLFFGLM</sequence>
<dbReference type="AlphaFoldDB" id="A0A151NTW6"/>
<comment type="caution">
    <text evidence="1">The sequence shown here is derived from an EMBL/GenBank/DDBJ whole genome shotgun (WGS) entry which is preliminary data.</text>
</comment>
<protein>
    <submittedName>
        <fullName evidence="1">Uncharacterized protein</fullName>
    </submittedName>
</protein>
<reference evidence="1 2" key="1">
    <citation type="journal article" date="2012" name="Genome Biol.">
        <title>Sequencing three crocodilian genomes to illuminate the evolution of archosaurs and amniotes.</title>
        <authorList>
            <person name="St John J.A."/>
            <person name="Braun E.L."/>
            <person name="Isberg S.R."/>
            <person name="Miles L.G."/>
            <person name="Chong A.Y."/>
            <person name="Gongora J."/>
            <person name="Dalzell P."/>
            <person name="Moran C."/>
            <person name="Bed'hom B."/>
            <person name="Abzhanov A."/>
            <person name="Burgess S.C."/>
            <person name="Cooksey A.M."/>
            <person name="Castoe T.A."/>
            <person name="Crawford N.G."/>
            <person name="Densmore L.D."/>
            <person name="Drew J.C."/>
            <person name="Edwards S.V."/>
            <person name="Faircloth B.C."/>
            <person name="Fujita M.K."/>
            <person name="Greenwold M.J."/>
            <person name="Hoffmann F.G."/>
            <person name="Howard J.M."/>
            <person name="Iguchi T."/>
            <person name="Janes D.E."/>
            <person name="Khan S.Y."/>
            <person name="Kohno S."/>
            <person name="de Koning A.J."/>
            <person name="Lance S.L."/>
            <person name="McCarthy F.M."/>
            <person name="McCormack J.E."/>
            <person name="Merchant M.E."/>
            <person name="Peterson D.G."/>
            <person name="Pollock D.D."/>
            <person name="Pourmand N."/>
            <person name="Raney B.J."/>
            <person name="Roessler K.A."/>
            <person name="Sanford J.R."/>
            <person name="Sawyer R.H."/>
            <person name="Schmidt C.J."/>
            <person name="Triplett E.W."/>
            <person name="Tuberville T.D."/>
            <person name="Venegas-Anaya M."/>
            <person name="Howard J.T."/>
            <person name="Jarvis E.D."/>
            <person name="Guillette L.J.Jr."/>
            <person name="Glenn T.C."/>
            <person name="Green R.E."/>
            <person name="Ray D.A."/>
        </authorList>
    </citation>
    <scope>NUCLEOTIDE SEQUENCE [LARGE SCALE GENOMIC DNA]</scope>
    <source>
        <strain evidence="1">KSC_2009_1</strain>
    </source>
</reference>
<evidence type="ECO:0000313" key="1">
    <source>
        <dbReference type="EMBL" id="KYO40218.1"/>
    </source>
</evidence>
<dbReference type="EMBL" id="AKHW03002066">
    <property type="protein sequence ID" value="KYO40218.1"/>
    <property type="molecule type" value="Genomic_DNA"/>
</dbReference>
<evidence type="ECO:0000313" key="2">
    <source>
        <dbReference type="Proteomes" id="UP000050525"/>
    </source>
</evidence>
<name>A0A151NTW6_ALLMI</name>
<dbReference type="Proteomes" id="UP000050525">
    <property type="component" value="Unassembled WGS sequence"/>
</dbReference>
<keyword evidence="2" id="KW-1185">Reference proteome</keyword>
<accession>A0A151NTW6</accession>
<proteinExistence type="predicted"/>
<gene>
    <name evidence="1" type="ORF">Y1Q_0000059</name>
</gene>